<reference evidence="1 2" key="1">
    <citation type="submission" date="2024-09" db="EMBL/GenBank/DDBJ databases">
        <title>Chromosome-scale assembly of Riccia fluitans.</title>
        <authorList>
            <person name="Paukszto L."/>
            <person name="Sawicki J."/>
            <person name="Karawczyk K."/>
            <person name="Piernik-Szablinska J."/>
            <person name="Szczecinska M."/>
            <person name="Mazdziarz M."/>
        </authorList>
    </citation>
    <scope>NUCLEOTIDE SEQUENCE [LARGE SCALE GENOMIC DNA]</scope>
    <source>
        <strain evidence="1">Rf_01</strain>
        <tissue evidence="1">Aerial parts of the thallus</tissue>
    </source>
</reference>
<proteinExistence type="predicted"/>
<dbReference type="Proteomes" id="UP001605036">
    <property type="component" value="Unassembled WGS sequence"/>
</dbReference>
<protein>
    <submittedName>
        <fullName evidence="1">Uncharacterized protein</fullName>
    </submittedName>
</protein>
<dbReference type="EMBL" id="JBHFFA010000001">
    <property type="protein sequence ID" value="KAL2650682.1"/>
    <property type="molecule type" value="Genomic_DNA"/>
</dbReference>
<keyword evidence="2" id="KW-1185">Reference proteome</keyword>
<sequence length="88" mass="9514">MADSSRSSEGRHGREETGFSRAVCIKSRRKWTGGETGTLDESDLLLIVVDPSLAAVARTLGKSTSPIDLAADQNLQIRWTHTDGDLDS</sequence>
<evidence type="ECO:0000313" key="1">
    <source>
        <dbReference type="EMBL" id="KAL2650682.1"/>
    </source>
</evidence>
<accession>A0ABD1ZH40</accession>
<name>A0ABD1ZH40_9MARC</name>
<organism evidence="1 2">
    <name type="scientific">Riccia fluitans</name>
    <dbReference type="NCBI Taxonomy" id="41844"/>
    <lineage>
        <taxon>Eukaryota</taxon>
        <taxon>Viridiplantae</taxon>
        <taxon>Streptophyta</taxon>
        <taxon>Embryophyta</taxon>
        <taxon>Marchantiophyta</taxon>
        <taxon>Marchantiopsida</taxon>
        <taxon>Marchantiidae</taxon>
        <taxon>Marchantiales</taxon>
        <taxon>Ricciaceae</taxon>
        <taxon>Riccia</taxon>
    </lineage>
</organism>
<comment type="caution">
    <text evidence="1">The sequence shown here is derived from an EMBL/GenBank/DDBJ whole genome shotgun (WGS) entry which is preliminary data.</text>
</comment>
<dbReference type="AlphaFoldDB" id="A0ABD1ZH40"/>
<evidence type="ECO:0000313" key="2">
    <source>
        <dbReference type="Proteomes" id="UP001605036"/>
    </source>
</evidence>
<gene>
    <name evidence="1" type="ORF">R1flu_018810</name>
</gene>